<feature type="transmembrane region" description="Helical" evidence="7">
    <location>
        <begin position="42"/>
        <end position="63"/>
    </location>
</feature>
<dbReference type="Proteomes" id="UP000078148">
    <property type="component" value="Chromosome"/>
</dbReference>
<evidence type="ECO:0000256" key="1">
    <source>
        <dbReference type="ARBA" id="ARBA00004236"/>
    </source>
</evidence>
<dbReference type="PROSITE" id="PS50885">
    <property type="entry name" value="HAMP"/>
    <property type="match status" value="1"/>
</dbReference>
<evidence type="ECO:0000256" key="6">
    <source>
        <dbReference type="PROSITE-ProRule" id="PRU00284"/>
    </source>
</evidence>
<dbReference type="InterPro" id="IPR004089">
    <property type="entry name" value="MCPsignal_dom"/>
</dbReference>
<evidence type="ECO:0000313" key="10">
    <source>
        <dbReference type="EMBL" id="ANF96600.1"/>
    </source>
</evidence>
<evidence type="ECO:0000259" key="9">
    <source>
        <dbReference type="PROSITE" id="PS50885"/>
    </source>
</evidence>
<dbReference type="RefSeq" id="WP_060534590.1">
    <property type="nucleotide sequence ID" value="NZ_CP013023.1"/>
</dbReference>
<proteinExistence type="inferred from homology"/>
<gene>
    <name evidence="10" type="ORF">AR543_11675</name>
</gene>
<keyword evidence="3 7" id="KW-0472">Membrane</keyword>
<dbReference type="Pfam" id="PF00015">
    <property type="entry name" value="MCPsignal"/>
    <property type="match status" value="1"/>
</dbReference>
<dbReference type="PANTHER" id="PTHR32089:SF112">
    <property type="entry name" value="LYSOZYME-LIKE PROTEIN-RELATED"/>
    <property type="match status" value="1"/>
</dbReference>
<dbReference type="EMBL" id="CP013023">
    <property type="protein sequence ID" value="ANF96600.1"/>
    <property type="molecule type" value="Genomic_DNA"/>
</dbReference>
<evidence type="ECO:0000256" key="3">
    <source>
        <dbReference type="ARBA" id="ARBA00023136"/>
    </source>
</evidence>
<dbReference type="Pfam" id="PF00672">
    <property type="entry name" value="HAMP"/>
    <property type="match status" value="1"/>
</dbReference>
<evidence type="ECO:0000259" key="8">
    <source>
        <dbReference type="PROSITE" id="PS50111"/>
    </source>
</evidence>
<keyword evidence="2" id="KW-1003">Cell membrane</keyword>
<comment type="subcellular location">
    <subcellularLocation>
        <location evidence="1">Cell membrane</location>
    </subcellularLocation>
</comment>
<dbReference type="GO" id="GO:0007165">
    <property type="term" value="P:signal transduction"/>
    <property type="evidence" value="ECO:0007669"/>
    <property type="project" value="UniProtKB-KW"/>
</dbReference>
<name>A0A172ZHH3_9BACL</name>
<dbReference type="OrthoDB" id="2489132at2"/>
<evidence type="ECO:0000256" key="2">
    <source>
        <dbReference type="ARBA" id="ARBA00022475"/>
    </source>
</evidence>
<comment type="similarity">
    <text evidence="5">Belongs to the methyl-accepting chemotaxis (MCP) protein family.</text>
</comment>
<dbReference type="PANTHER" id="PTHR32089">
    <property type="entry name" value="METHYL-ACCEPTING CHEMOTAXIS PROTEIN MCPB"/>
    <property type="match status" value="1"/>
</dbReference>
<keyword evidence="7" id="KW-0812">Transmembrane</keyword>
<feature type="domain" description="Methyl-accepting transducer" evidence="8">
    <location>
        <begin position="137"/>
        <end position="408"/>
    </location>
</feature>
<reference evidence="11" key="1">
    <citation type="submission" date="2015-10" db="EMBL/GenBank/DDBJ databases">
        <title>Genome of Paenibacillus bovis sp. nov.</title>
        <authorList>
            <person name="Wu Z."/>
            <person name="Gao C."/>
            <person name="Liu Z."/>
            <person name="Zheng H."/>
        </authorList>
    </citation>
    <scope>NUCLEOTIDE SEQUENCE [LARGE SCALE GENOMIC DNA]</scope>
    <source>
        <strain evidence="11">BD3526</strain>
    </source>
</reference>
<dbReference type="KEGG" id="pbv:AR543_11675"/>
<dbReference type="SUPFAM" id="SSF58104">
    <property type="entry name" value="Methyl-accepting chemotaxis protein (MCP) signaling domain"/>
    <property type="match status" value="1"/>
</dbReference>
<dbReference type="PROSITE" id="PS50111">
    <property type="entry name" value="CHEMOTAXIS_TRANSDUC_2"/>
    <property type="match status" value="1"/>
</dbReference>
<keyword evidence="11" id="KW-1185">Reference proteome</keyword>
<reference evidence="10 11" key="2">
    <citation type="journal article" date="2016" name="Int. J. Syst. Evol. Microbiol.">
        <title>Paenibacillus bovis sp. nov., isolated from raw yak (Bos grunniens) milk.</title>
        <authorList>
            <person name="Gao C."/>
            <person name="Han J."/>
            <person name="Liu Z."/>
            <person name="Xu X."/>
            <person name="Hang F."/>
            <person name="Wu Z."/>
        </authorList>
    </citation>
    <scope>NUCLEOTIDE SEQUENCE [LARGE SCALE GENOMIC DNA]</scope>
    <source>
        <strain evidence="10 11">BD3526</strain>
    </source>
</reference>
<sequence>MKLSLGSKLVASFIAVSIITYGTSAFFIFYLKSFLAASMSDWLYVSIVLLLGITWSGILGYVISRLLTRPIVNLSRAAERVSAGDLTVDIPERREEDEIKVLNDAFRIMVTNIKDIINDIAHSTNTTSQNADYLTGSINEATQQIESLSTIADEIYKGVQQQRKSTETSMQTAEQMLGSFQEMRDKSSHMMNLSGTMEKSVHSTQHIFASLKEGMSTLSESQAKAENTIRLLDNQASDIGAVTGTVKGLAEQTHLLALNASIEAAHAGEHGAGFAVVATEIRKLAEQSNDSAQRIHSLIGAVQTQIHETVQLIHSQNELVRRESTHTMQVEETLQQFAGVVDELMSEVQQMEGSISKQTDRVELTYQNVNMIREMADRFYERAKQISTATHEETAIMEEISSSSEELSTMTNRLLQKTKVFTA</sequence>
<dbReference type="AlphaFoldDB" id="A0A172ZHH3"/>
<keyword evidence="4 6" id="KW-0807">Transducer</keyword>
<dbReference type="Gene3D" id="6.10.340.10">
    <property type="match status" value="1"/>
</dbReference>
<evidence type="ECO:0000256" key="4">
    <source>
        <dbReference type="ARBA" id="ARBA00023224"/>
    </source>
</evidence>
<dbReference type="CDD" id="cd06225">
    <property type="entry name" value="HAMP"/>
    <property type="match status" value="1"/>
</dbReference>
<dbReference type="GO" id="GO:0005886">
    <property type="term" value="C:plasma membrane"/>
    <property type="evidence" value="ECO:0007669"/>
    <property type="project" value="UniProtKB-SubCell"/>
</dbReference>
<evidence type="ECO:0000256" key="7">
    <source>
        <dbReference type="SAM" id="Phobius"/>
    </source>
</evidence>
<feature type="domain" description="HAMP" evidence="9">
    <location>
        <begin position="65"/>
        <end position="118"/>
    </location>
</feature>
<protein>
    <submittedName>
        <fullName evidence="10">Chemotaxis protein</fullName>
    </submittedName>
</protein>
<keyword evidence="7" id="KW-1133">Transmembrane helix</keyword>
<dbReference type="Gene3D" id="1.10.287.950">
    <property type="entry name" value="Methyl-accepting chemotaxis protein"/>
    <property type="match status" value="1"/>
</dbReference>
<evidence type="ECO:0000313" key="11">
    <source>
        <dbReference type="Proteomes" id="UP000078148"/>
    </source>
</evidence>
<organism evidence="10 11">
    <name type="scientific">Paenibacillus bovis</name>
    <dbReference type="NCBI Taxonomy" id="1616788"/>
    <lineage>
        <taxon>Bacteria</taxon>
        <taxon>Bacillati</taxon>
        <taxon>Bacillota</taxon>
        <taxon>Bacilli</taxon>
        <taxon>Bacillales</taxon>
        <taxon>Paenibacillaceae</taxon>
        <taxon>Paenibacillus</taxon>
    </lineage>
</organism>
<accession>A0A172ZHH3</accession>
<feature type="transmembrane region" description="Helical" evidence="7">
    <location>
        <begin position="9"/>
        <end position="30"/>
    </location>
</feature>
<dbReference type="SMART" id="SM00304">
    <property type="entry name" value="HAMP"/>
    <property type="match status" value="1"/>
</dbReference>
<dbReference type="SMART" id="SM00283">
    <property type="entry name" value="MA"/>
    <property type="match status" value="1"/>
</dbReference>
<evidence type="ECO:0000256" key="5">
    <source>
        <dbReference type="ARBA" id="ARBA00029447"/>
    </source>
</evidence>
<dbReference type="STRING" id="1616788.AR543_11675"/>
<dbReference type="InterPro" id="IPR003660">
    <property type="entry name" value="HAMP_dom"/>
</dbReference>